<proteinExistence type="predicted"/>
<evidence type="ECO:0000313" key="2">
    <source>
        <dbReference type="EMBL" id="KAJ1192559.1"/>
    </source>
</evidence>
<dbReference type="EMBL" id="JANPWB010000004">
    <property type="protein sequence ID" value="KAJ1192559.1"/>
    <property type="molecule type" value="Genomic_DNA"/>
</dbReference>
<keyword evidence="3" id="KW-1185">Reference proteome</keyword>
<feature type="compositionally biased region" description="Low complexity" evidence="1">
    <location>
        <begin position="28"/>
        <end position="44"/>
    </location>
</feature>
<organism evidence="2 3">
    <name type="scientific">Pleurodeles waltl</name>
    <name type="common">Iberian ribbed newt</name>
    <dbReference type="NCBI Taxonomy" id="8319"/>
    <lineage>
        <taxon>Eukaryota</taxon>
        <taxon>Metazoa</taxon>
        <taxon>Chordata</taxon>
        <taxon>Craniata</taxon>
        <taxon>Vertebrata</taxon>
        <taxon>Euteleostomi</taxon>
        <taxon>Amphibia</taxon>
        <taxon>Batrachia</taxon>
        <taxon>Caudata</taxon>
        <taxon>Salamandroidea</taxon>
        <taxon>Salamandridae</taxon>
        <taxon>Pleurodelinae</taxon>
        <taxon>Pleurodeles</taxon>
    </lineage>
</organism>
<gene>
    <name evidence="2" type="ORF">NDU88_001866</name>
</gene>
<feature type="compositionally biased region" description="Polar residues" evidence="1">
    <location>
        <begin position="1"/>
        <end position="19"/>
    </location>
</feature>
<feature type="region of interest" description="Disordered" evidence="1">
    <location>
        <begin position="1"/>
        <end position="50"/>
    </location>
</feature>
<comment type="caution">
    <text evidence="2">The sequence shown here is derived from an EMBL/GenBank/DDBJ whole genome shotgun (WGS) entry which is preliminary data.</text>
</comment>
<reference evidence="2" key="1">
    <citation type="journal article" date="2022" name="bioRxiv">
        <title>Sequencing and chromosome-scale assembly of the giantPleurodeles waltlgenome.</title>
        <authorList>
            <person name="Brown T."/>
            <person name="Elewa A."/>
            <person name="Iarovenko S."/>
            <person name="Subramanian E."/>
            <person name="Araus A.J."/>
            <person name="Petzold A."/>
            <person name="Susuki M."/>
            <person name="Suzuki K.-i.T."/>
            <person name="Hayashi T."/>
            <person name="Toyoda A."/>
            <person name="Oliveira C."/>
            <person name="Osipova E."/>
            <person name="Leigh N.D."/>
            <person name="Simon A."/>
            <person name="Yun M.H."/>
        </authorList>
    </citation>
    <scope>NUCLEOTIDE SEQUENCE</scope>
    <source>
        <strain evidence="2">20211129_DDA</strain>
        <tissue evidence="2">Liver</tissue>
    </source>
</reference>
<protein>
    <submittedName>
        <fullName evidence="2">Uncharacterized protein</fullName>
    </submittedName>
</protein>
<sequence>MVGSPTGSSEAGEQGQSAREPTERLMPRGSGLSSRQTQGSSSRGVRGECSTGLGSTAFLSRWSVCENFPVLPLCSLEAQRAAMRTQSRGHRNY</sequence>
<accession>A0AAV7UU21</accession>
<evidence type="ECO:0000313" key="3">
    <source>
        <dbReference type="Proteomes" id="UP001066276"/>
    </source>
</evidence>
<dbReference type="AlphaFoldDB" id="A0AAV7UU21"/>
<dbReference type="Proteomes" id="UP001066276">
    <property type="component" value="Chromosome 2_2"/>
</dbReference>
<name>A0AAV7UU21_PLEWA</name>
<evidence type="ECO:0000256" key="1">
    <source>
        <dbReference type="SAM" id="MobiDB-lite"/>
    </source>
</evidence>